<dbReference type="PROSITE" id="PS51635">
    <property type="entry name" value="PNPLA"/>
    <property type="match status" value="1"/>
</dbReference>
<dbReference type="Proteomes" id="UP000184036">
    <property type="component" value="Unassembled WGS sequence"/>
</dbReference>
<evidence type="ECO:0000256" key="1">
    <source>
        <dbReference type="ARBA" id="ARBA00022801"/>
    </source>
</evidence>
<keyword evidence="1 4" id="KW-0378">Hydrolase</keyword>
<evidence type="ECO:0000313" key="6">
    <source>
        <dbReference type="EMBL" id="SHF95570.1"/>
    </source>
</evidence>
<dbReference type="PANTHER" id="PTHR14226">
    <property type="entry name" value="NEUROPATHY TARGET ESTERASE/SWISS CHEESE D.MELANOGASTER"/>
    <property type="match status" value="1"/>
</dbReference>
<dbReference type="InterPro" id="IPR050301">
    <property type="entry name" value="NTE"/>
</dbReference>
<feature type="short sequence motif" description="GXGXXG" evidence="4">
    <location>
        <begin position="33"/>
        <end position="38"/>
    </location>
</feature>
<evidence type="ECO:0000256" key="4">
    <source>
        <dbReference type="PROSITE-ProRule" id="PRU01161"/>
    </source>
</evidence>
<dbReference type="AlphaFoldDB" id="A0A1M5FVJ5"/>
<dbReference type="GO" id="GO:0016787">
    <property type="term" value="F:hydrolase activity"/>
    <property type="evidence" value="ECO:0007669"/>
    <property type="project" value="UniProtKB-UniRule"/>
</dbReference>
<feature type="active site" description="Nucleophile" evidence="4">
    <location>
        <position position="62"/>
    </location>
</feature>
<sequence length="278" mass="30921">MTIVTLEHSKIVILEQIIIMDLKTKSIGLTLSGGGSKGLAHAGAIKFLEEQNIRPNRMAGTSAGSIVGALYAWGKTPEEILAFFKSIYLFHWKHLTFKKAGLIDSEAFKHYFQDIFKDAKIAELKIPIQITATDMVRGKLKVFGPDTKIIDAILASSAFPGIMSPYEIDGQLYSDGGILNHFPTDILQGHCETLIGIYVSPIQKIEAKDLNSIKAVTTRAFDILSANSNMHKFNNCDWVIEPKDLCLFRTFETNKTKMDAVFKIGYQAAKDSFEKLKL</sequence>
<feature type="short sequence motif" description="GXSXG" evidence="4">
    <location>
        <begin position="60"/>
        <end position="64"/>
    </location>
</feature>
<feature type="domain" description="PNPLA" evidence="5">
    <location>
        <begin position="29"/>
        <end position="188"/>
    </location>
</feature>
<evidence type="ECO:0000256" key="2">
    <source>
        <dbReference type="ARBA" id="ARBA00022963"/>
    </source>
</evidence>
<dbReference type="InterPro" id="IPR016035">
    <property type="entry name" value="Acyl_Trfase/lysoPLipase"/>
</dbReference>
<keyword evidence="3 4" id="KW-0443">Lipid metabolism</keyword>
<proteinExistence type="predicted"/>
<feature type="active site" description="Proton acceptor" evidence="4">
    <location>
        <position position="175"/>
    </location>
</feature>
<evidence type="ECO:0000256" key="3">
    <source>
        <dbReference type="ARBA" id="ARBA00023098"/>
    </source>
</evidence>
<reference evidence="7" key="1">
    <citation type="submission" date="2016-11" db="EMBL/GenBank/DDBJ databases">
        <authorList>
            <person name="Varghese N."/>
            <person name="Submissions S."/>
        </authorList>
    </citation>
    <scope>NUCLEOTIDE SEQUENCE [LARGE SCALE GENOMIC DNA]</scope>
    <source>
        <strain evidence="7">DSM 19741</strain>
    </source>
</reference>
<dbReference type="EMBL" id="FQWE01000003">
    <property type="protein sequence ID" value="SHF95570.1"/>
    <property type="molecule type" value="Genomic_DNA"/>
</dbReference>
<dbReference type="GO" id="GO:0016042">
    <property type="term" value="P:lipid catabolic process"/>
    <property type="evidence" value="ECO:0007669"/>
    <property type="project" value="UniProtKB-UniRule"/>
</dbReference>
<protein>
    <submittedName>
        <fullName evidence="6">NTE family protein</fullName>
    </submittedName>
</protein>
<feature type="short sequence motif" description="DGA/G" evidence="4">
    <location>
        <begin position="175"/>
        <end position="177"/>
    </location>
</feature>
<dbReference type="InterPro" id="IPR002641">
    <property type="entry name" value="PNPLA_dom"/>
</dbReference>
<keyword evidence="7" id="KW-1185">Reference proteome</keyword>
<evidence type="ECO:0000313" key="7">
    <source>
        <dbReference type="Proteomes" id="UP000184036"/>
    </source>
</evidence>
<gene>
    <name evidence="6" type="ORF">SAMN05444396_10380</name>
</gene>
<dbReference type="CDD" id="cd07205">
    <property type="entry name" value="Pat_PNPLA6_PNPLA7_NTE1_like"/>
    <property type="match status" value="1"/>
</dbReference>
<dbReference type="Pfam" id="PF01734">
    <property type="entry name" value="Patatin"/>
    <property type="match status" value="1"/>
</dbReference>
<dbReference type="STRING" id="271157.SAMN05444396_10380"/>
<dbReference type="Gene3D" id="3.40.1090.10">
    <property type="entry name" value="Cytosolic phospholipase A2 catalytic domain"/>
    <property type="match status" value="1"/>
</dbReference>
<keyword evidence="2 4" id="KW-0442">Lipid degradation</keyword>
<name>A0A1M5FVJ5_9FLAO</name>
<dbReference type="SUPFAM" id="SSF52151">
    <property type="entry name" value="FabD/lysophospholipase-like"/>
    <property type="match status" value="1"/>
</dbReference>
<dbReference type="PANTHER" id="PTHR14226:SF78">
    <property type="entry name" value="SLR0060 PROTEIN"/>
    <property type="match status" value="1"/>
</dbReference>
<organism evidence="6 7">
    <name type="scientific">Flavobacterium segetis</name>
    <dbReference type="NCBI Taxonomy" id="271157"/>
    <lineage>
        <taxon>Bacteria</taxon>
        <taxon>Pseudomonadati</taxon>
        <taxon>Bacteroidota</taxon>
        <taxon>Flavobacteriia</taxon>
        <taxon>Flavobacteriales</taxon>
        <taxon>Flavobacteriaceae</taxon>
        <taxon>Flavobacterium</taxon>
    </lineage>
</organism>
<accession>A0A1M5FVJ5</accession>
<evidence type="ECO:0000259" key="5">
    <source>
        <dbReference type="PROSITE" id="PS51635"/>
    </source>
</evidence>